<evidence type="ECO:0000313" key="2">
    <source>
        <dbReference type="Proteomes" id="UP000183994"/>
    </source>
</evidence>
<proteinExistence type="predicted"/>
<gene>
    <name evidence="1" type="ORF">SAMN02745216_00458</name>
</gene>
<dbReference type="Proteomes" id="UP000183994">
    <property type="component" value="Unassembled WGS sequence"/>
</dbReference>
<keyword evidence="2" id="KW-1185">Reference proteome</keyword>
<dbReference type="EMBL" id="FQZU01000002">
    <property type="protein sequence ID" value="SHI76714.1"/>
    <property type="molecule type" value="Genomic_DNA"/>
</dbReference>
<name>A0A1M6DTZ0_9BACT</name>
<dbReference type="OrthoDB" id="9953098at2"/>
<dbReference type="RefSeq" id="WP_073472480.1">
    <property type="nucleotide sequence ID" value="NZ_FQZU01000002.1"/>
</dbReference>
<evidence type="ECO:0000313" key="1">
    <source>
        <dbReference type="EMBL" id="SHI76714.1"/>
    </source>
</evidence>
<dbReference type="AlphaFoldDB" id="A0A1M6DTZ0"/>
<protein>
    <submittedName>
        <fullName evidence="1">Uncharacterized protein</fullName>
    </submittedName>
</protein>
<reference evidence="2" key="1">
    <citation type="submission" date="2016-11" db="EMBL/GenBank/DDBJ databases">
        <authorList>
            <person name="Varghese N."/>
            <person name="Submissions S."/>
        </authorList>
    </citation>
    <scope>NUCLEOTIDE SEQUENCE [LARGE SCALE GENOMIC DNA]</scope>
    <source>
        <strain evidence="2">DSM 16219</strain>
    </source>
</reference>
<accession>A0A1M6DTZ0</accession>
<sequence>MLTTEDTEDTEDTENDPSVASVCSVVHALRDVCKPLPYEKRVLTDPGSKKQRRCRGHPTDNAGACRARVGAILVIAQITAVVGANTRFAPYCLGEYKIRTLRNAPL</sequence>
<organism evidence="1 2">
    <name type="scientific">Desulfatibacillum alkenivorans DSM 16219</name>
    <dbReference type="NCBI Taxonomy" id="1121393"/>
    <lineage>
        <taxon>Bacteria</taxon>
        <taxon>Pseudomonadati</taxon>
        <taxon>Thermodesulfobacteriota</taxon>
        <taxon>Desulfobacteria</taxon>
        <taxon>Desulfobacterales</taxon>
        <taxon>Desulfatibacillaceae</taxon>
        <taxon>Desulfatibacillum</taxon>
    </lineage>
</organism>